<evidence type="ECO:0000313" key="1">
    <source>
        <dbReference type="EMBL" id="ANC34413.1"/>
    </source>
</evidence>
<dbReference type="Proteomes" id="UP000053801">
    <property type="component" value="Chromosome"/>
</dbReference>
<dbReference type="AlphaFoldDB" id="A0A161I622"/>
<proteinExistence type="predicted"/>
<protein>
    <submittedName>
        <fullName evidence="1">Uncharacterized protein</fullName>
    </submittedName>
</protein>
<dbReference type="EMBL" id="CP015376">
    <property type="protein sequence ID" value="ANC34413.1"/>
    <property type="molecule type" value="Genomic_DNA"/>
</dbReference>
<reference evidence="1 2" key="1">
    <citation type="journal article" date="2013" name="Pathogens">
        <title>An Emerging Tick-Borne Disease of Humans Is Caused by a Subset of Strains with Conserved Genome Structure.</title>
        <authorList>
            <person name="Barbet A.F."/>
            <person name="Al-Khedery B."/>
            <person name="Stuen S."/>
            <person name="Granquist E.G."/>
            <person name="Felsheim R.F."/>
            <person name="Munderloh U.G."/>
        </authorList>
    </citation>
    <scope>NUCLEOTIDE SEQUENCE [LARGE SCALE GENOMIC DNA]</scope>
    <source>
        <strain evidence="1 2">Norway variant2</strain>
    </source>
</reference>
<organism evidence="1 2">
    <name type="scientific">Anaplasma phagocytophilum str. Norway variant2</name>
    <dbReference type="NCBI Taxonomy" id="1392507"/>
    <lineage>
        <taxon>Bacteria</taxon>
        <taxon>Pseudomonadati</taxon>
        <taxon>Pseudomonadota</taxon>
        <taxon>Alphaproteobacteria</taxon>
        <taxon>Rickettsiales</taxon>
        <taxon>Anaplasmataceae</taxon>
        <taxon>Anaplasma</taxon>
        <taxon>phagocytophilum group</taxon>
    </lineage>
</organism>
<evidence type="ECO:0000313" key="2">
    <source>
        <dbReference type="Proteomes" id="UP000053801"/>
    </source>
</evidence>
<dbReference type="RefSeq" id="WP_044143070.1">
    <property type="nucleotide sequence ID" value="NZ_CP015376.1"/>
</dbReference>
<gene>
    <name evidence="1" type="ORF">P029_03510</name>
</gene>
<reference evidence="1 2" key="2">
    <citation type="journal article" date="2014" name="Pathogens">
        <title>Comparative Genomics Identifies a Potential Marker of Human-Virulent Anaplasma phagocytophilum.</title>
        <authorList>
            <person name="Al-Khedery B."/>
            <person name="Barbet A.F."/>
        </authorList>
    </citation>
    <scope>NUCLEOTIDE SEQUENCE [LARGE SCALE GENOMIC DNA]</scope>
    <source>
        <strain evidence="1 2">Norway variant2</strain>
    </source>
</reference>
<accession>A0A161I622</accession>
<sequence length="73" mass="7739">MRLRGAASVDVDTDEGIFDTSFYITPRNQAGERVRVGSSASSRAPRGALSLALGTSLTSLDSMVYETEGCCFS</sequence>
<name>A0A161I622_ANAPH</name>